<name>A0A835K1R3_9ROSI</name>
<dbReference type="Proteomes" id="UP000657918">
    <property type="component" value="Unassembled WGS sequence"/>
</dbReference>
<dbReference type="Pfam" id="PF04783">
    <property type="entry name" value="DUF630"/>
    <property type="match status" value="1"/>
</dbReference>
<feature type="region of interest" description="Disordered" evidence="1">
    <location>
        <begin position="679"/>
        <end position="699"/>
    </location>
</feature>
<feature type="compositionally biased region" description="Polar residues" evidence="1">
    <location>
        <begin position="90"/>
        <end position="104"/>
    </location>
</feature>
<dbReference type="Pfam" id="PF04782">
    <property type="entry name" value="DUF632"/>
    <property type="match status" value="1"/>
</dbReference>
<organism evidence="4 5">
    <name type="scientific">Salix dunnii</name>
    <dbReference type="NCBI Taxonomy" id="1413687"/>
    <lineage>
        <taxon>Eukaryota</taxon>
        <taxon>Viridiplantae</taxon>
        <taxon>Streptophyta</taxon>
        <taxon>Embryophyta</taxon>
        <taxon>Tracheophyta</taxon>
        <taxon>Spermatophyta</taxon>
        <taxon>Magnoliopsida</taxon>
        <taxon>eudicotyledons</taxon>
        <taxon>Gunneridae</taxon>
        <taxon>Pentapetalae</taxon>
        <taxon>rosids</taxon>
        <taxon>fabids</taxon>
        <taxon>Malpighiales</taxon>
        <taxon>Salicaceae</taxon>
        <taxon>Saliceae</taxon>
        <taxon>Salix</taxon>
    </lineage>
</organism>
<reference evidence="4 5" key="1">
    <citation type="submission" date="2020-10" db="EMBL/GenBank/DDBJ databases">
        <title>Plant Genome Project.</title>
        <authorList>
            <person name="Zhang R.-G."/>
        </authorList>
    </citation>
    <scope>NUCLEOTIDE SEQUENCE [LARGE SCALE GENOMIC DNA]</scope>
    <source>
        <strain evidence="4">FAFU-HL-1</strain>
        <tissue evidence="4">Leaf</tissue>
    </source>
</reference>
<feature type="domain" description="DUF630" evidence="3">
    <location>
        <begin position="1"/>
        <end position="59"/>
    </location>
</feature>
<feature type="compositionally biased region" description="Low complexity" evidence="1">
    <location>
        <begin position="79"/>
        <end position="89"/>
    </location>
</feature>
<accession>A0A835K1R3</accession>
<evidence type="ECO:0000313" key="5">
    <source>
        <dbReference type="Proteomes" id="UP000657918"/>
    </source>
</evidence>
<feature type="region of interest" description="Disordered" evidence="1">
    <location>
        <begin position="406"/>
        <end position="427"/>
    </location>
</feature>
<sequence>MGSASSKVDKTEPLALCKERRKFIKQTIDSRYNLAAAHVSYINSMKNVGVALRRFAEAEVLIESSLSTTSATELDKSPSHSSYLSPSPSHNAEVSDSPLHSESPISPPVMNMSYMRAGGSGNAVTVKFNLNNSNGFVEDESLGFPVPMPPPPPPPFELAGSWDFFDPSDNGESFRFVRHNELDMDFDNMSGWSDFRAENVGVEQSLADAKGKWAKVDLDGKSQVHEETLTLGVERKGVQNSGNSLTQNGSYNSRVKGTAPSFKLSGVEGSIRQAPEGLVRHVEEGQNANVSTLEQSGSKREKAVAVNNLSAEREDPSEFITHRAKDFLASIKDIEHRFFRASESGKEVSRMLEANNIRVGYSEAKGGSSASSILVAVKFVCCRGKTALVSHEPGEHMTKIITWKRTASSRSSSSRNPLVTLTKDDASDSGSDFVEEFCMISGSHSSTLDRLYAWERKLYDEIKASESIRREYDRKCDQLRHQFAKDQSANVIDKTRAVVKDLHSRIRVAIHSVDSISKRIEKMRDEELQPQLLELIQGLVRMWKTMLECHHAQYITISLAYHSRSTTGTPQGNTRRQIMAQLQQEVECFGLSFANWVNSHASYVEALNGWLQNGFLQPQERSKSRRPFSPRRLLAPPIFVLCRDWSAGIKGLPSEELNNAIKTLLSDLHLLMEQQEEKLHKEDEVDVNNGESGAKENDRDDDVASNLYCIHASLTKVLDRLNKFSEASLKMYEDIRQKTEAARVAYLNCRPLRC</sequence>
<evidence type="ECO:0000259" key="2">
    <source>
        <dbReference type="Pfam" id="PF04782"/>
    </source>
</evidence>
<dbReference type="PANTHER" id="PTHR21450">
    <property type="entry name" value="PROTEIN ALTERED PHOSPHATE STARVATION RESPONSE 1"/>
    <property type="match status" value="1"/>
</dbReference>
<feature type="domain" description="DUF632" evidence="2">
    <location>
        <begin position="328"/>
        <end position="669"/>
    </location>
</feature>
<dbReference type="InterPro" id="IPR006867">
    <property type="entry name" value="DUF632"/>
</dbReference>
<proteinExistence type="predicted"/>
<dbReference type="InterPro" id="IPR006868">
    <property type="entry name" value="DUF630"/>
</dbReference>
<evidence type="ECO:0000256" key="1">
    <source>
        <dbReference type="SAM" id="MobiDB-lite"/>
    </source>
</evidence>
<comment type="caution">
    <text evidence="4">The sequence shown here is derived from an EMBL/GenBank/DDBJ whole genome shotgun (WGS) entry which is preliminary data.</text>
</comment>
<feature type="region of interest" description="Disordered" evidence="1">
    <location>
        <begin position="68"/>
        <end position="107"/>
    </location>
</feature>
<dbReference type="AlphaFoldDB" id="A0A835K1R3"/>
<evidence type="ECO:0000313" key="4">
    <source>
        <dbReference type="EMBL" id="KAF9678850.1"/>
    </source>
</evidence>
<dbReference type="EMBL" id="JADGMS010000007">
    <property type="protein sequence ID" value="KAF9678850.1"/>
    <property type="molecule type" value="Genomic_DNA"/>
</dbReference>
<dbReference type="PANTHER" id="PTHR21450:SF35">
    <property type="entry name" value="TRANSCRIPTION FACTOR, PUTATIVE (DUF630 AND DUF632)-RELATED"/>
    <property type="match status" value="1"/>
</dbReference>
<gene>
    <name evidence="4" type="ORF">SADUNF_Sadunf07G0079000</name>
</gene>
<evidence type="ECO:0000259" key="3">
    <source>
        <dbReference type="Pfam" id="PF04783"/>
    </source>
</evidence>
<keyword evidence="5" id="KW-1185">Reference proteome</keyword>
<dbReference type="OrthoDB" id="1871118at2759"/>
<protein>
    <submittedName>
        <fullName evidence="4">Uncharacterized protein</fullName>
    </submittedName>
</protein>